<accession>A0ABQ4PYS3</accession>
<dbReference type="Proteomes" id="UP000887222">
    <property type="component" value="Unassembled WGS sequence"/>
</dbReference>
<dbReference type="RefSeq" id="WP_220806243.1">
    <property type="nucleotide sequence ID" value="NZ_BPMK01000001.1"/>
</dbReference>
<comment type="caution">
    <text evidence="1">The sequence shown here is derived from an EMBL/GenBank/DDBJ whole genome shotgun (WGS) entry which is preliminary data.</text>
</comment>
<evidence type="ECO:0000313" key="1">
    <source>
        <dbReference type="EMBL" id="GIZ50052.1"/>
    </source>
</evidence>
<keyword evidence="2" id="KW-1185">Reference proteome</keyword>
<protein>
    <submittedName>
        <fullName evidence="1">Uncharacterized protein</fullName>
    </submittedName>
</protein>
<evidence type="ECO:0000313" key="2">
    <source>
        <dbReference type="Proteomes" id="UP000887222"/>
    </source>
</evidence>
<dbReference type="EMBL" id="BPMK01000001">
    <property type="protein sequence ID" value="GIZ50052.1"/>
    <property type="molecule type" value="Genomic_DNA"/>
</dbReference>
<sequence>MHTTSPAYGTRYIIRAREAGLLTALLGRLQADPSIQLLDVIGPAGAPHTAVVGLSPEMAAALEMQFRASNQFTIEPDRPLSLFGGT</sequence>
<organism evidence="1 2">
    <name type="scientific">Noviherbaspirillum aridicola</name>
    <dbReference type="NCBI Taxonomy" id="2849687"/>
    <lineage>
        <taxon>Bacteria</taxon>
        <taxon>Pseudomonadati</taxon>
        <taxon>Pseudomonadota</taxon>
        <taxon>Betaproteobacteria</taxon>
        <taxon>Burkholderiales</taxon>
        <taxon>Oxalobacteraceae</taxon>
        <taxon>Noviherbaspirillum</taxon>
    </lineage>
</organism>
<reference evidence="1 2" key="1">
    <citation type="journal article" date="2022" name="Int. J. Syst. Evol. Microbiol.">
        <title>Noviherbaspirillum aridicola sp. nov., isolated from an arid soil in Pakistan.</title>
        <authorList>
            <person name="Khan I.U."/>
            <person name="Saqib M."/>
            <person name="Amin A."/>
            <person name="Hussain F."/>
            <person name="Li L."/>
            <person name="Liu Y.H."/>
            <person name="Fang B.Z."/>
            <person name="Ahmed I."/>
            <person name="Li W.J."/>
        </authorList>
    </citation>
    <scope>NUCLEOTIDE SEQUENCE [LARGE SCALE GENOMIC DNA]</scope>
    <source>
        <strain evidence="1 2">NCCP-691</strain>
    </source>
</reference>
<gene>
    <name evidence="1" type="ORF">NCCP691_00660</name>
</gene>
<name>A0ABQ4PYS3_9BURK</name>
<proteinExistence type="predicted"/>